<gene>
    <name evidence="2" type="ORF">JIG36_20205</name>
</gene>
<dbReference type="RefSeq" id="WP_203377913.1">
    <property type="nucleotide sequence ID" value="NZ_JAENHP010000006.1"/>
</dbReference>
<evidence type="ECO:0000313" key="3">
    <source>
        <dbReference type="Proteomes" id="UP000632138"/>
    </source>
</evidence>
<protein>
    <recommendedName>
        <fullName evidence="4">TRAM domain-containing protein</fullName>
    </recommendedName>
</protein>
<sequence>MEIQVEKPRPSGHAAAASHAGPIRIRSGRPAAQVVADAEFQGGKIRNPGPARYGKLCLQMRKSHKTPLEAGQALTGRVEILEVLPLTQAEIEGSTGGFMPL</sequence>
<feature type="region of interest" description="Disordered" evidence="1">
    <location>
        <begin position="1"/>
        <end position="24"/>
    </location>
</feature>
<dbReference type="EMBL" id="JAENHP010000006">
    <property type="protein sequence ID" value="MBM2617884.1"/>
    <property type="molecule type" value="Genomic_DNA"/>
</dbReference>
<name>A0ABS2AF60_9ACTN</name>
<evidence type="ECO:0008006" key="4">
    <source>
        <dbReference type="Google" id="ProtNLM"/>
    </source>
</evidence>
<comment type="caution">
    <text evidence="2">The sequence shown here is derived from an EMBL/GenBank/DDBJ whole genome shotgun (WGS) entry which is preliminary data.</text>
</comment>
<proteinExistence type="predicted"/>
<feature type="compositionally biased region" description="Low complexity" evidence="1">
    <location>
        <begin position="11"/>
        <end position="24"/>
    </location>
</feature>
<accession>A0ABS2AF60</accession>
<evidence type="ECO:0000256" key="1">
    <source>
        <dbReference type="SAM" id="MobiDB-lite"/>
    </source>
</evidence>
<dbReference type="Proteomes" id="UP000632138">
    <property type="component" value="Unassembled WGS sequence"/>
</dbReference>
<organism evidence="2 3">
    <name type="scientific">Paractinoplanes ovalisporus</name>
    <dbReference type="NCBI Taxonomy" id="2810368"/>
    <lineage>
        <taxon>Bacteria</taxon>
        <taxon>Bacillati</taxon>
        <taxon>Actinomycetota</taxon>
        <taxon>Actinomycetes</taxon>
        <taxon>Micromonosporales</taxon>
        <taxon>Micromonosporaceae</taxon>
        <taxon>Paractinoplanes</taxon>
    </lineage>
</organism>
<reference evidence="2 3" key="1">
    <citation type="submission" date="2021-01" db="EMBL/GenBank/DDBJ databases">
        <title>Actinoplanes sp. nov. LDG1-06 isolated from lichen.</title>
        <authorList>
            <person name="Saeng-In P."/>
            <person name="Phongsopitanun W."/>
            <person name="Kanchanasin P."/>
            <person name="Yuki M."/>
            <person name="Kudo T."/>
            <person name="Ohkuma M."/>
            <person name="Tanasupawat S."/>
        </authorList>
    </citation>
    <scope>NUCLEOTIDE SEQUENCE [LARGE SCALE GENOMIC DNA]</scope>
    <source>
        <strain evidence="2 3">LDG1-06</strain>
    </source>
</reference>
<keyword evidence="3" id="KW-1185">Reference proteome</keyword>
<evidence type="ECO:0000313" key="2">
    <source>
        <dbReference type="EMBL" id="MBM2617884.1"/>
    </source>
</evidence>